<dbReference type="AlphaFoldDB" id="B9XJ91"/>
<accession>B9XJ91</accession>
<evidence type="ECO:0000259" key="1">
    <source>
        <dbReference type="Pfam" id="PF07995"/>
    </source>
</evidence>
<dbReference type="InterPro" id="IPR012938">
    <property type="entry name" value="Glc/Sorbosone_DH"/>
</dbReference>
<dbReference type="Pfam" id="PF07995">
    <property type="entry name" value="GSDH"/>
    <property type="match status" value="1"/>
</dbReference>
<dbReference type="RefSeq" id="WP_007415884.1">
    <property type="nucleotide sequence ID" value="NZ_ABOX02000020.1"/>
</dbReference>
<keyword evidence="3" id="KW-1185">Reference proteome</keyword>
<comment type="caution">
    <text evidence="2">The sequence shown here is derived from an EMBL/GenBank/DDBJ whole genome shotgun (WGS) entry which is preliminary data.</text>
</comment>
<dbReference type="PANTHER" id="PTHR19328">
    <property type="entry name" value="HEDGEHOG-INTERACTING PROTEIN"/>
    <property type="match status" value="1"/>
</dbReference>
<evidence type="ECO:0000313" key="2">
    <source>
        <dbReference type="EMBL" id="EEF60129.1"/>
    </source>
</evidence>
<evidence type="ECO:0000313" key="3">
    <source>
        <dbReference type="Proteomes" id="UP000003688"/>
    </source>
</evidence>
<organism evidence="2 3">
    <name type="scientific">Pedosphaera parvula (strain Ellin514)</name>
    <dbReference type="NCBI Taxonomy" id="320771"/>
    <lineage>
        <taxon>Bacteria</taxon>
        <taxon>Pseudomonadati</taxon>
        <taxon>Verrucomicrobiota</taxon>
        <taxon>Pedosphaerae</taxon>
        <taxon>Pedosphaerales</taxon>
        <taxon>Pedosphaeraceae</taxon>
        <taxon>Pedosphaera</taxon>
    </lineage>
</organism>
<dbReference type="OrthoDB" id="9770043at2"/>
<dbReference type="Proteomes" id="UP000003688">
    <property type="component" value="Unassembled WGS sequence"/>
</dbReference>
<dbReference type="Gene3D" id="2.120.10.30">
    <property type="entry name" value="TolB, C-terminal domain"/>
    <property type="match status" value="1"/>
</dbReference>
<sequence precursor="true">MNRLICLGQRFAVSCLLLLIGGLTGVSLAGEQSKPFSELNFKKVVLATNLTEPMNLSVAQDERVFLVERLGAIKVWKPETGEMKTITTIQTFSGSENSLLGVVLDPKFLENHWIYLFYSPTAPEENRVSRFTLNGDVLDVASEKVLIHFRTDRKVANHAGGDLNFDKHGNLYASTGDNTFITENESFAPIDERPGREYWDAQRTSANTMDLRGKILRIHPEPDGSYTIPKGNLFPEDGSKGRPEIYVMGVRNPFRFSIDSKSGWVYWGDVGPDAREAKPERGPVGFDEFNQARKAGNFGWPQFVGDNKPYRRYDFGSKQSGELFDAQHPVNSSPHNTGAKELPPAQPAFIWYPYTPTSRFPEMGSGARAAMAGPVYHFDKKLKSDCKLPKEYDEELFIFDWERSLINIVRFDKPGNLQKLEPFLPAMKFKRPICIKLGPEGALYVIEWGSNWYNNKDAQLVRVEFRQK</sequence>
<dbReference type="InterPro" id="IPR011042">
    <property type="entry name" value="6-blade_b-propeller_TolB-like"/>
</dbReference>
<protein>
    <submittedName>
        <fullName evidence="2">Secreted glycosyl hydrolase</fullName>
    </submittedName>
</protein>
<dbReference type="SUPFAM" id="SSF50952">
    <property type="entry name" value="Soluble quinoprotein glucose dehydrogenase"/>
    <property type="match status" value="1"/>
</dbReference>
<reference evidence="2 3" key="1">
    <citation type="journal article" date="2011" name="J. Bacteriol.">
        <title>Genome sequence of 'Pedosphaera parvula' Ellin514, an aerobic Verrucomicrobial isolate from pasture soil.</title>
        <authorList>
            <person name="Kant R."/>
            <person name="van Passel M.W."/>
            <person name="Sangwan P."/>
            <person name="Palva A."/>
            <person name="Lucas S."/>
            <person name="Copeland A."/>
            <person name="Lapidus A."/>
            <person name="Glavina Del Rio T."/>
            <person name="Dalin E."/>
            <person name="Tice H."/>
            <person name="Bruce D."/>
            <person name="Goodwin L."/>
            <person name="Pitluck S."/>
            <person name="Chertkov O."/>
            <person name="Larimer F.W."/>
            <person name="Land M.L."/>
            <person name="Hauser L."/>
            <person name="Brettin T.S."/>
            <person name="Detter J.C."/>
            <person name="Han S."/>
            <person name="de Vos W.M."/>
            <person name="Janssen P.H."/>
            <person name="Smidt H."/>
        </authorList>
    </citation>
    <scope>NUCLEOTIDE SEQUENCE [LARGE SCALE GENOMIC DNA]</scope>
    <source>
        <strain evidence="2 3">Ellin514</strain>
    </source>
</reference>
<dbReference type="GO" id="GO:0016787">
    <property type="term" value="F:hydrolase activity"/>
    <property type="evidence" value="ECO:0007669"/>
    <property type="project" value="UniProtKB-KW"/>
</dbReference>
<gene>
    <name evidence="2" type="ORF">Cflav_PD3188</name>
</gene>
<dbReference type="InterPro" id="IPR011041">
    <property type="entry name" value="Quinoprot_gluc/sorb_DH_b-prop"/>
</dbReference>
<feature type="domain" description="Glucose/Sorbosone dehydrogenase" evidence="1">
    <location>
        <begin position="50"/>
        <end position="319"/>
    </location>
</feature>
<keyword evidence="2" id="KW-0378">Hydrolase</keyword>
<dbReference type="STRING" id="320771.Cflav_PD3188"/>
<proteinExistence type="predicted"/>
<dbReference type="PANTHER" id="PTHR19328:SF13">
    <property type="entry name" value="HIPL1 PROTEIN"/>
    <property type="match status" value="1"/>
</dbReference>
<dbReference type="EMBL" id="ABOX02000020">
    <property type="protein sequence ID" value="EEF60129.1"/>
    <property type="molecule type" value="Genomic_DNA"/>
</dbReference>
<name>B9XJ91_PEDPL</name>